<keyword evidence="11" id="KW-0999">Mitochondrion inner membrane</keyword>
<dbReference type="PANTHER" id="PTHR11136:SF5">
    <property type="entry name" value="FOLYLPOLYGLUTAMATE SYNTHASE, MITOCHONDRIAL"/>
    <property type="match status" value="1"/>
</dbReference>
<keyword evidence="12 18" id="KW-0067">ATP-binding</keyword>
<comment type="similarity">
    <text evidence="5 17">Belongs to the folylpolyglutamate synthase family.</text>
</comment>
<dbReference type="GO" id="GO:0046872">
    <property type="term" value="F:metal ion binding"/>
    <property type="evidence" value="ECO:0007669"/>
    <property type="project" value="UniProtKB-KW"/>
</dbReference>
<comment type="cofactor">
    <cofactor evidence="17">
        <name>a monovalent cation</name>
        <dbReference type="ChEBI" id="CHEBI:60242"/>
    </cofactor>
    <text evidence="17">A monovalent cation.</text>
</comment>
<evidence type="ECO:0000256" key="4">
    <source>
        <dbReference type="ARBA" id="ARBA00005150"/>
    </source>
</evidence>
<dbReference type="GO" id="GO:0005759">
    <property type="term" value="C:mitochondrial matrix"/>
    <property type="evidence" value="ECO:0007669"/>
    <property type="project" value="UniProtKB-SubCell"/>
</dbReference>
<feature type="binding site" evidence="19">
    <location>
        <position position="193"/>
    </location>
    <ligand>
        <name>Mg(2+)</name>
        <dbReference type="ChEBI" id="CHEBI:18420"/>
        <label>1</label>
    </ligand>
</feature>
<evidence type="ECO:0000256" key="10">
    <source>
        <dbReference type="ARBA" id="ARBA00022741"/>
    </source>
</evidence>
<dbReference type="GO" id="GO:0004326">
    <property type="term" value="F:tetrahydrofolylpolyglutamate synthase activity"/>
    <property type="evidence" value="ECO:0007669"/>
    <property type="project" value="UniProtKB-EC"/>
</dbReference>
<feature type="binding site" evidence="19">
    <location>
        <position position="120"/>
    </location>
    <ligand>
        <name>Mg(2+)</name>
        <dbReference type="ChEBI" id="CHEBI:18420"/>
        <label>1</label>
    </ligand>
</feature>
<dbReference type="InterPro" id="IPR036615">
    <property type="entry name" value="Mur_ligase_C_dom_sf"/>
</dbReference>
<evidence type="ECO:0000256" key="7">
    <source>
        <dbReference type="ARBA" id="ARBA00022563"/>
    </source>
</evidence>
<accession>A0A4Q9N1D2</accession>
<evidence type="ECO:0000256" key="17">
    <source>
        <dbReference type="PIRNR" id="PIRNR038895"/>
    </source>
</evidence>
<dbReference type="GO" id="GO:0005829">
    <property type="term" value="C:cytosol"/>
    <property type="evidence" value="ECO:0007669"/>
    <property type="project" value="TreeGrafter"/>
</dbReference>
<dbReference type="AlphaFoldDB" id="A0A4Q9N1D2"/>
<dbReference type="InterPro" id="IPR023600">
    <property type="entry name" value="Folylpolyglutamate_synth_euk"/>
</dbReference>
<dbReference type="FunFam" id="3.40.1190.10:FF:000009">
    <property type="entry name" value="Folylpolyglutamate synthase"/>
    <property type="match status" value="1"/>
</dbReference>
<feature type="binding site" evidence="18">
    <location>
        <position position="335"/>
    </location>
    <ligand>
        <name>ATP</name>
        <dbReference type="ChEBI" id="CHEBI:30616"/>
    </ligand>
</feature>
<dbReference type="Proteomes" id="UP000292957">
    <property type="component" value="Unassembled WGS sequence"/>
</dbReference>
<dbReference type="PROSITE" id="PS01012">
    <property type="entry name" value="FOLYLPOLYGLU_SYNT_2"/>
    <property type="match status" value="1"/>
</dbReference>
<sequence>MSPLFSLSYRHLPVYIRLLPAFLRRTMSTRTYRDAVDHLNSLQSNAATLEAVRASGGRLSEFAIPEMIEYLGRIGYSPSDLNKLNVIHITGTKGKGSTCAFTDSVLRATRPEWKVGLYTSPHLVSVRERIRINGSPVDEETFVRSFFEVWDRLQRNTKTANPQTSIMPGYFRFMTLLAYHIFLELKVDATILEVGVGGRHDSTNIVPKPIVTGITALGIDHVNVLGNTLKDIAWQKAGIFKEGVPALTVEQPEEAAAVLKEQADIVKVSEFEIVQRPPGLPDVKLGLSGSHQYQNAKLAVALAKRFLSAQALQDFDEGLPEPFVRGLEATKWPGRCQTVVDPKSEKTTWFLDGAHTLESLDCCMRWYVSPDIALRDPEHLGDRSRVLIFNCTSGRSGKAFLGAMLARAAEQLQKHGLTEAADALFDQVVFCANVTYADGTFKGDITTVALSTDDKLYLKTQHELADTWSSLVPSFPKDNVHVLPSIEHAVNVVRKLNVSGDKPVDVLVAGSLHLVGGVIEVAGLSDVAL</sequence>
<evidence type="ECO:0000256" key="18">
    <source>
        <dbReference type="PIRSR" id="PIRSR038895-1"/>
    </source>
</evidence>
<evidence type="ECO:0000256" key="9">
    <source>
        <dbReference type="ARBA" id="ARBA00022723"/>
    </source>
</evidence>
<reference evidence="20" key="1">
    <citation type="submission" date="2019-01" db="EMBL/GenBank/DDBJ databases">
        <title>Draft genome sequences of three monokaryotic isolates of the white-rot basidiomycete fungus Dichomitus squalens.</title>
        <authorList>
            <consortium name="DOE Joint Genome Institute"/>
            <person name="Lopez S.C."/>
            <person name="Andreopoulos B."/>
            <person name="Pangilinan J."/>
            <person name="Lipzen A."/>
            <person name="Riley R."/>
            <person name="Ahrendt S."/>
            <person name="Ng V."/>
            <person name="Barry K."/>
            <person name="Daum C."/>
            <person name="Grigoriev I.V."/>
            <person name="Hilden K.S."/>
            <person name="Makela M.R."/>
            <person name="de Vries R.P."/>
        </authorList>
    </citation>
    <scope>NUCLEOTIDE SEQUENCE [LARGE SCALE GENOMIC DNA]</scope>
    <source>
        <strain evidence="20">OM18370.1</strain>
    </source>
</reference>
<dbReference type="GO" id="GO:0005524">
    <property type="term" value="F:ATP binding"/>
    <property type="evidence" value="ECO:0007669"/>
    <property type="project" value="UniProtKB-KW"/>
</dbReference>
<organism evidence="20">
    <name type="scientific">Dichomitus squalens</name>
    <dbReference type="NCBI Taxonomy" id="114155"/>
    <lineage>
        <taxon>Eukaryota</taxon>
        <taxon>Fungi</taxon>
        <taxon>Dikarya</taxon>
        <taxon>Basidiomycota</taxon>
        <taxon>Agaricomycotina</taxon>
        <taxon>Agaricomycetes</taxon>
        <taxon>Polyporales</taxon>
        <taxon>Polyporaceae</taxon>
        <taxon>Dichomitus</taxon>
    </lineage>
</organism>
<evidence type="ECO:0000256" key="13">
    <source>
        <dbReference type="ARBA" id="ARBA00022842"/>
    </source>
</evidence>
<comment type="function">
    <text evidence="17">Catalyzes conversion of folates to polyglutamate derivatives allowing concentration of folate compounds in the cell and the intracellular retention of these cofactors, which are important substrates for most of the folate-dependent enzymes that are involved in one-carbon transfer reactions involved in purine, pyrimidine and amino acid synthesis.</text>
</comment>
<evidence type="ECO:0000256" key="15">
    <source>
        <dbReference type="ARBA" id="ARBA00023136"/>
    </source>
</evidence>
<evidence type="ECO:0000256" key="1">
    <source>
        <dbReference type="ARBA" id="ARBA00004273"/>
    </source>
</evidence>
<dbReference type="EMBL" id="ML143393">
    <property type="protein sequence ID" value="TBU32711.1"/>
    <property type="molecule type" value="Genomic_DNA"/>
</dbReference>
<keyword evidence="15" id="KW-0472">Membrane</keyword>
<evidence type="ECO:0000256" key="5">
    <source>
        <dbReference type="ARBA" id="ARBA00008276"/>
    </source>
</evidence>
<evidence type="ECO:0000256" key="3">
    <source>
        <dbReference type="ARBA" id="ARBA00004496"/>
    </source>
</evidence>
<gene>
    <name evidence="20" type="ORF">BD311DRAFT_785354</name>
</gene>
<proteinExistence type="inferred from homology"/>
<evidence type="ECO:0000256" key="16">
    <source>
        <dbReference type="ARBA" id="ARBA00047493"/>
    </source>
</evidence>
<evidence type="ECO:0000256" key="6">
    <source>
        <dbReference type="ARBA" id="ARBA00022490"/>
    </source>
</evidence>
<evidence type="ECO:0000256" key="11">
    <source>
        <dbReference type="ARBA" id="ARBA00022792"/>
    </source>
</evidence>
<evidence type="ECO:0000256" key="12">
    <source>
        <dbReference type="ARBA" id="ARBA00022840"/>
    </source>
</evidence>
<comment type="catalytic activity">
    <reaction evidence="16 17">
        <text>(6S)-5,6,7,8-tetrahydrofolyl-(gamma-L-Glu)(n) + L-glutamate + ATP = (6S)-5,6,7,8-tetrahydrofolyl-(gamma-L-Glu)(n+1) + ADP + phosphate + H(+)</text>
        <dbReference type="Rhea" id="RHEA:10580"/>
        <dbReference type="Rhea" id="RHEA-COMP:14738"/>
        <dbReference type="Rhea" id="RHEA-COMP:14740"/>
        <dbReference type="ChEBI" id="CHEBI:15378"/>
        <dbReference type="ChEBI" id="CHEBI:29985"/>
        <dbReference type="ChEBI" id="CHEBI:30616"/>
        <dbReference type="ChEBI" id="CHEBI:43474"/>
        <dbReference type="ChEBI" id="CHEBI:141005"/>
        <dbReference type="ChEBI" id="CHEBI:456216"/>
        <dbReference type="EC" id="6.3.2.17"/>
    </reaction>
</comment>
<evidence type="ECO:0000313" key="20">
    <source>
        <dbReference type="EMBL" id="TBU32711.1"/>
    </source>
</evidence>
<evidence type="ECO:0000256" key="8">
    <source>
        <dbReference type="ARBA" id="ARBA00022598"/>
    </source>
</evidence>
<dbReference type="OrthoDB" id="5212574at2759"/>
<dbReference type="SUPFAM" id="SSF53244">
    <property type="entry name" value="MurD-like peptide ligases, peptide-binding domain"/>
    <property type="match status" value="1"/>
</dbReference>
<keyword evidence="9 19" id="KW-0479">Metal-binding</keyword>
<feature type="binding site" evidence="19">
    <location>
        <position position="221"/>
    </location>
    <ligand>
        <name>Mg(2+)</name>
        <dbReference type="ChEBI" id="CHEBI:18420"/>
        <label>1</label>
    </ligand>
</feature>
<evidence type="ECO:0000256" key="14">
    <source>
        <dbReference type="ARBA" id="ARBA00023128"/>
    </source>
</evidence>
<dbReference type="NCBIfam" id="TIGR01499">
    <property type="entry name" value="folC"/>
    <property type="match status" value="1"/>
</dbReference>
<keyword evidence="7 17" id="KW-0554">One-carbon metabolism</keyword>
<evidence type="ECO:0000256" key="2">
    <source>
        <dbReference type="ARBA" id="ARBA00004305"/>
    </source>
</evidence>
<evidence type="ECO:0000256" key="19">
    <source>
        <dbReference type="PIRSR" id="PIRSR038895-2"/>
    </source>
</evidence>
<dbReference type="GO" id="GO:0006730">
    <property type="term" value="P:one-carbon metabolic process"/>
    <property type="evidence" value="ECO:0007669"/>
    <property type="project" value="UniProtKB-KW"/>
</dbReference>
<protein>
    <recommendedName>
        <fullName evidence="17">Folylpolyglutamate synthase</fullName>
        <ecNumber evidence="17">6.3.2.17</ecNumber>
    </recommendedName>
    <alternativeName>
        <fullName evidence="17">Folylpoly-gamma-glutamate synthetase</fullName>
    </alternativeName>
    <alternativeName>
        <fullName evidence="17">Tetrahydrofolylpolyglutamate synthase</fullName>
    </alternativeName>
</protein>
<keyword evidence="13 19" id="KW-0460">Magnesium</keyword>
<dbReference type="Gene3D" id="3.90.190.20">
    <property type="entry name" value="Mur ligase, C-terminal domain"/>
    <property type="match status" value="1"/>
</dbReference>
<keyword evidence="8 17" id="KW-0436">Ligase</keyword>
<dbReference type="InterPro" id="IPR001645">
    <property type="entry name" value="Folylpolyglutamate_synth"/>
</dbReference>
<feature type="binding site" evidence="18">
    <location>
        <position position="352"/>
    </location>
    <ligand>
        <name>ATP</name>
        <dbReference type="ChEBI" id="CHEBI:30616"/>
    </ligand>
</feature>
<dbReference type="SUPFAM" id="SSF53623">
    <property type="entry name" value="MurD-like peptide ligases, catalytic domain"/>
    <property type="match status" value="1"/>
</dbReference>
<comment type="subcellular location">
    <subcellularLocation>
        <location evidence="3">Cytoplasm</location>
    </subcellularLocation>
    <subcellularLocation>
        <location evidence="1">Mitochondrion inner membrane</location>
    </subcellularLocation>
    <subcellularLocation>
        <location evidence="2">Mitochondrion matrix</location>
    </subcellularLocation>
</comment>
<dbReference type="Gene3D" id="3.40.1190.10">
    <property type="entry name" value="Mur-like, catalytic domain"/>
    <property type="match status" value="1"/>
</dbReference>
<dbReference type="InterPro" id="IPR018109">
    <property type="entry name" value="Folylpolyglutamate_synth_CS"/>
</dbReference>
<dbReference type="PIRSF" id="PIRSF038895">
    <property type="entry name" value="FPGS"/>
    <property type="match status" value="1"/>
</dbReference>
<dbReference type="PANTHER" id="PTHR11136">
    <property type="entry name" value="FOLYLPOLYGLUTAMATE SYNTHASE-RELATED"/>
    <property type="match status" value="1"/>
</dbReference>
<dbReference type="InterPro" id="IPR036565">
    <property type="entry name" value="Mur-like_cat_sf"/>
</dbReference>
<dbReference type="UniPathway" id="UPA00850"/>
<keyword evidence="10 18" id="KW-0547">Nucleotide-binding</keyword>
<dbReference type="EC" id="6.3.2.17" evidence="17"/>
<dbReference type="GO" id="GO:0005743">
    <property type="term" value="C:mitochondrial inner membrane"/>
    <property type="evidence" value="ECO:0007669"/>
    <property type="project" value="UniProtKB-SubCell"/>
</dbReference>
<keyword evidence="6" id="KW-0963">Cytoplasm</keyword>
<comment type="pathway">
    <text evidence="4 17">Cofactor biosynthesis; tetrahydrofolylpolyglutamate biosynthesis.</text>
</comment>
<keyword evidence="14" id="KW-0496">Mitochondrion</keyword>
<name>A0A4Q9N1D2_9APHY</name>